<organism evidence="1 2">
    <name type="scientific">Psychrobacter phenylpyruvicus</name>
    <dbReference type="NCBI Taxonomy" id="29432"/>
    <lineage>
        <taxon>Bacteria</taxon>
        <taxon>Pseudomonadati</taxon>
        <taxon>Pseudomonadota</taxon>
        <taxon>Gammaproteobacteria</taxon>
        <taxon>Moraxellales</taxon>
        <taxon>Moraxellaceae</taxon>
        <taxon>Psychrobacter</taxon>
    </lineage>
</organism>
<reference evidence="1 2" key="1">
    <citation type="submission" date="2018-06" db="EMBL/GenBank/DDBJ databases">
        <authorList>
            <consortium name="Pathogen Informatics"/>
            <person name="Doyle S."/>
        </authorList>
    </citation>
    <scope>NUCLEOTIDE SEQUENCE [LARGE SCALE GENOMIC DNA]</scope>
    <source>
        <strain evidence="1 2">NCTC10526</strain>
    </source>
</reference>
<dbReference type="InterPro" id="IPR029039">
    <property type="entry name" value="Flavoprotein-like_sf"/>
</dbReference>
<accession>A0A379LLP2</accession>
<sequence>MLPFEAPVLLAPEIYLSNAYDALDDEGNFTNERTQKYLKKFVDALVEFAEGK</sequence>
<protein>
    <submittedName>
        <fullName evidence="1">Uncharacterized protein</fullName>
    </submittedName>
</protein>
<dbReference type="RefSeq" id="WP_174519760.1">
    <property type="nucleotide sequence ID" value="NZ_CAJHAQ010000001.1"/>
</dbReference>
<keyword evidence="2" id="KW-1185">Reference proteome</keyword>
<evidence type="ECO:0000313" key="1">
    <source>
        <dbReference type="EMBL" id="SUD90694.1"/>
    </source>
</evidence>
<dbReference type="AlphaFoldDB" id="A0A379LLP2"/>
<dbReference type="Proteomes" id="UP000254123">
    <property type="component" value="Unassembled WGS sequence"/>
</dbReference>
<gene>
    <name evidence="1" type="ORF">NCTC10526_01036</name>
</gene>
<evidence type="ECO:0000313" key="2">
    <source>
        <dbReference type="Proteomes" id="UP000254123"/>
    </source>
</evidence>
<dbReference type="Gene3D" id="3.40.50.360">
    <property type="match status" value="1"/>
</dbReference>
<dbReference type="EMBL" id="UGVC01000001">
    <property type="protein sequence ID" value="SUD90694.1"/>
    <property type="molecule type" value="Genomic_DNA"/>
</dbReference>
<proteinExistence type="predicted"/>
<name>A0A379LLP2_9GAMM</name>